<feature type="region of interest" description="Disordered" evidence="1">
    <location>
        <begin position="36"/>
        <end position="61"/>
    </location>
</feature>
<name>A0ABD1SES5_9LAMI</name>
<reference evidence="3" key="1">
    <citation type="submission" date="2024-07" db="EMBL/GenBank/DDBJ databases">
        <title>Two chromosome-level genome assemblies of Korean endemic species Abeliophyllum distichum and Forsythia ovata (Oleaceae).</title>
        <authorList>
            <person name="Jang H."/>
        </authorList>
    </citation>
    <scope>NUCLEOTIDE SEQUENCE [LARGE SCALE GENOMIC DNA]</scope>
</reference>
<sequence>MNCVDDIYKKETYMKIYTPLWPNPGLNPLTSTYVHKNTGRPKRPEEMRPMKRHHQAKQRVQESLTQYKISREQYKRCKCSRTGLVMTFTNCGERGYNKRRWKKTPPPATN</sequence>
<dbReference type="EMBL" id="JBFOLK010000007">
    <property type="protein sequence ID" value="KAL2499080.1"/>
    <property type="molecule type" value="Genomic_DNA"/>
</dbReference>
<dbReference type="Proteomes" id="UP001604336">
    <property type="component" value="Unassembled WGS sequence"/>
</dbReference>
<comment type="caution">
    <text evidence="2">The sequence shown here is derived from an EMBL/GenBank/DDBJ whole genome shotgun (WGS) entry which is preliminary data.</text>
</comment>
<dbReference type="AlphaFoldDB" id="A0ABD1SES5"/>
<protein>
    <submittedName>
        <fullName evidence="2">Uncharacterized protein</fullName>
    </submittedName>
</protein>
<organism evidence="2 3">
    <name type="scientific">Abeliophyllum distichum</name>
    <dbReference type="NCBI Taxonomy" id="126358"/>
    <lineage>
        <taxon>Eukaryota</taxon>
        <taxon>Viridiplantae</taxon>
        <taxon>Streptophyta</taxon>
        <taxon>Embryophyta</taxon>
        <taxon>Tracheophyta</taxon>
        <taxon>Spermatophyta</taxon>
        <taxon>Magnoliopsida</taxon>
        <taxon>eudicotyledons</taxon>
        <taxon>Gunneridae</taxon>
        <taxon>Pentapetalae</taxon>
        <taxon>asterids</taxon>
        <taxon>lamiids</taxon>
        <taxon>Lamiales</taxon>
        <taxon>Oleaceae</taxon>
        <taxon>Forsythieae</taxon>
        <taxon>Abeliophyllum</taxon>
    </lineage>
</organism>
<gene>
    <name evidence="2" type="ORF">Adt_24630</name>
</gene>
<evidence type="ECO:0000313" key="3">
    <source>
        <dbReference type="Proteomes" id="UP001604336"/>
    </source>
</evidence>
<proteinExistence type="predicted"/>
<evidence type="ECO:0000256" key="1">
    <source>
        <dbReference type="SAM" id="MobiDB-lite"/>
    </source>
</evidence>
<evidence type="ECO:0000313" key="2">
    <source>
        <dbReference type="EMBL" id="KAL2499080.1"/>
    </source>
</evidence>
<accession>A0ABD1SES5</accession>
<keyword evidence="3" id="KW-1185">Reference proteome</keyword>